<dbReference type="SMART" id="SM00487">
    <property type="entry name" value="DEXDc"/>
    <property type="match status" value="1"/>
</dbReference>
<feature type="domain" description="Helicase C-terminal" evidence="4">
    <location>
        <begin position="600"/>
        <end position="760"/>
    </location>
</feature>
<dbReference type="Gene3D" id="3.40.50.300">
    <property type="entry name" value="P-loop containing nucleotide triphosphate hydrolases"/>
    <property type="match status" value="1"/>
</dbReference>
<dbReference type="InterPro" id="IPR038718">
    <property type="entry name" value="SNF2-like_sf"/>
</dbReference>
<evidence type="ECO:0000256" key="2">
    <source>
        <dbReference type="SAM" id="MobiDB-lite"/>
    </source>
</evidence>
<comment type="caution">
    <text evidence="5">The sequence shown here is derived from an EMBL/GenBank/DDBJ whole genome shotgun (WGS) entry which is preliminary data.</text>
</comment>
<dbReference type="SUPFAM" id="SSF52540">
    <property type="entry name" value="P-loop containing nucleoside triphosphate hydrolases"/>
    <property type="match status" value="1"/>
</dbReference>
<dbReference type="InterPro" id="IPR027417">
    <property type="entry name" value="P-loop_NTPase"/>
</dbReference>
<dbReference type="PANTHER" id="PTHR45766">
    <property type="entry name" value="DNA ANNEALING HELICASE AND ENDONUCLEASE ZRANB3 FAMILY MEMBER"/>
    <property type="match status" value="1"/>
</dbReference>
<dbReference type="PANTHER" id="PTHR45766:SF6">
    <property type="entry name" value="SWI_SNF-RELATED MATRIX-ASSOCIATED ACTIN-DEPENDENT REGULATOR OF CHROMATIN SUBFAMILY A-LIKE PROTEIN 1"/>
    <property type="match status" value="1"/>
</dbReference>
<evidence type="ECO:0000313" key="5">
    <source>
        <dbReference type="EMBL" id="TDW18954.1"/>
    </source>
</evidence>
<keyword evidence="6" id="KW-1185">Reference proteome</keyword>
<sequence length="1148" mass="127998">MIGVPLTDRVRCPVCNSPMVMQFASRGRNVGKEFWGCSQYPRCRGSRDATGDVSQPRQPPKNRVATSAASGRARGRSLSRGDLLISSENTFGAGKLVARDGENLVLEYFDAPGQDPSARYQESVSRRSLTRLTLSPELRVFWIDQQDRWRSGRIIESNEHNDIYVRGHEWEGFVPEKKLFVRWDRPLSDPVGFGEVGLLESPLLADMRLPFLQGILRQRSAVHGMRAVLSSCIELHEHQVETAWRVLQDPVQRYLLADEVGLGKTIESGIVVRQQLLDKPSLRVQLILPPFLVEQWKRELTQKFRIHDFNRAQIRFSRDDEPQQWEPADLLIVDEAHNLARMAGSDDPALAARFARLAEVAGATPRLLMLSATPALHNEDAFLAMLKLLDPAVYSETTAADLRGRLEARASIGRIFLGLQPGLPSSLLNARLAEIEAEFPGDEELAAIVARTGEAIRAKNKDAVVLEIQALRNHVAEVYRVHRRMLRTRRTAALEGSYRVGGRRAPEVLALHSTADQDATEVIDRWREEALAAAEGDREALRATGRALAQAVSFTLDPEALRDWAAERASTRVDEEERAALARVIRDLAFVSRRDTVSRPIADAMSYLFKANERVVIFGPTTASAAEIADELEELLGSKSVFRHLASDPPDQAERALRRFEQIRTAAVLVADSSAEEGRNLQFANLLVHVGLPAEANRLEQRIGRCDRWAAKGTSPWRSYLIAGETDNSFAGAWRRILTDGFGIFDASVASLQQAVDEATNEAWRILLEQGAIGADEAITRVQEMLSREIGHVREQDALDSLETTADERSVYARMMDVESVADEFADRTDKLLSAKRVPGNLRFDPIGNPMGGLGGYEILGRLPGKQAQIPLIPAWRLLRDFMPLKGHQGTFSRSIAIEKDDVHLYRYGDQFIDAVSDFLWHDDRGRAFGMWRWLPDWRRDDTPVYRFDYAVEAKPLEVPKASDPRRELAKVSLGMDQLSIARRADGMLPPIIVTVWMSADATELTTKVHLEALSAPYVKPHPAVEGGDYALNRTRIERAYELISISDWRSSWRNAEAAAQRLVRGREDIRDAVARASAIASSDATTRLTQLRLRAARSSGAELATLEQDIYREEVVAGALAAAIETPTLRLDSTGLVVLSGRSIGQD</sequence>
<dbReference type="PROSITE" id="PS51194">
    <property type="entry name" value="HELICASE_CTER"/>
    <property type="match status" value="1"/>
</dbReference>
<dbReference type="SUPFAM" id="SSF57783">
    <property type="entry name" value="Zinc beta-ribbon"/>
    <property type="match status" value="1"/>
</dbReference>
<dbReference type="Gene3D" id="3.30.65.10">
    <property type="entry name" value="Bacterial Topoisomerase I, domain 1"/>
    <property type="match status" value="1"/>
</dbReference>
<keyword evidence="5" id="KW-0067">ATP-binding</keyword>
<gene>
    <name evidence="5" type="ORF">EV650_5557</name>
</gene>
<dbReference type="InterPro" id="IPR014001">
    <property type="entry name" value="Helicase_ATP-bd"/>
</dbReference>
<dbReference type="Gene3D" id="3.40.50.10810">
    <property type="entry name" value="Tandem AAA-ATPase domain"/>
    <property type="match status" value="1"/>
</dbReference>
<keyword evidence="5" id="KW-0547">Nucleotide-binding</keyword>
<protein>
    <submittedName>
        <fullName evidence="5">ATP-dependent helicase HepA</fullName>
    </submittedName>
</protein>
<evidence type="ECO:0000259" key="3">
    <source>
        <dbReference type="PROSITE" id="PS51192"/>
    </source>
</evidence>
<dbReference type="GO" id="GO:0004386">
    <property type="term" value="F:helicase activity"/>
    <property type="evidence" value="ECO:0007669"/>
    <property type="project" value="UniProtKB-KW"/>
</dbReference>
<dbReference type="GO" id="GO:0016787">
    <property type="term" value="F:hydrolase activity"/>
    <property type="evidence" value="ECO:0007669"/>
    <property type="project" value="UniProtKB-KW"/>
</dbReference>
<evidence type="ECO:0000313" key="6">
    <source>
        <dbReference type="Proteomes" id="UP000295447"/>
    </source>
</evidence>
<reference evidence="5 6" key="1">
    <citation type="submission" date="2019-03" db="EMBL/GenBank/DDBJ databases">
        <title>Genomic Encyclopedia of Type Strains, Phase III (KMG-III): the genomes of soil and plant-associated and newly described type strains.</title>
        <authorList>
            <person name="Whitman W."/>
        </authorList>
    </citation>
    <scope>NUCLEOTIDE SEQUENCE [LARGE SCALE GENOMIC DNA]</scope>
    <source>
        <strain evidence="5 6">VKM Ac-2570</strain>
    </source>
</reference>
<dbReference type="InterPro" id="IPR001650">
    <property type="entry name" value="Helicase_C-like"/>
</dbReference>
<proteinExistence type="predicted"/>
<name>A0A4V3G7H8_9ACTN</name>
<dbReference type="Pfam" id="PF00271">
    <property type="entry name" value="Helicase_C"/>
    <property type="match status" value="1"/>
</dbReference>
<dbReference type="PROSITE" id="PS51192">
    <property type="entry name" value="HELICASE_ATP_BIND_1"/>
    <property type="match status" value="1"/>
</dbReference>
<keyword evidence="1" id="KW-0378">Hydrolase</keyword>
<organism evidence="5 6">
    <name type="scientific">Kribbella kalugense</name>
    <dbReference type="NCBI Taxonomy" id="2512221"/>
    <lineage>
        <taxon>Bacteria</taxon>
        <taxon>Bacillati</taxon>
        <taxon>Actinomycetota</taxon>
        <taxon>Actinomycetes</taxon>
        <taxon>Propionibacteriales</taxon>
        <taxon>Kribbellaceae</taxon>
        <taxon>Kribbella</taxon>
    </lineage>
</organism>
<dbReference type="AlphaFoldDB" id="A0A4V3G7H8"/>
<accession>A0A4V3G7H8</accession>
<dbReference type="NCBIfam" id="NF041062">
    <property type="entry name" value="DpdE"/>
    <property type="match status" value="1"/>
</dbReference>
<feature type="region of interest" description="Disordered" evidence="2">
    <location>
        <begin position="46"/>
        <end position="75"/>
    </location>
</feature>
<evidence type="ECO:0000259" key="4">
    <source>
        <dbReference type="PROSITE" id="PS51194"/>
    </source>
</evidence>
<dbReference type="EMBL" id="SODF01000002">
    <property type="protein sequence ID" value="TDW18954.1"/>
    <property type="molecule type" value="Genomic_DNA"/>
</dbReference>
<dbReference type="SMART" id="SM00490">
    <property type="entry name" value="HELICc"/>
    <property type="match status" value="1"/>
</dbReference>
<evidence type="ECO:0000256" key="1">
    <source>
        <dbReference type="ARBA" id="ARBA00022801"/>
    </source>
</evidence>
<feature type="domain" description="Helicase ATP-binding" evidence="3">
    <location>
        <begin position="245"/>
        <end position="392"/>
    </location>
</feature>
<dbReference type="Proteomes" id="UP000295447">
    <property type="component" value="Unassembled WGS sequence"/>
</dbReference>
<keyword evidence="5" id="KW-0347">Helicase</keyword>